<dbReference type="GO" id="GO:0046872">
    <property type="term" value="F:metal ion binding"/>
    <property type="evidence" value="ECO:0007669"/>
    <property type="project" value="UniProtKB-KW"/>
</dbReference>
<dbReference type="AlphaFoldDB" id="A0ABD6DLR6"/>
<evidence type="ECO:0000256" key="5">
    <source>
        <dbReference type="ARBA" id="ARBA00022833"/>
    </source>
</evidence>
<dbReference type="Pfam" id="PF01432">
    <property type="entry name" value="Peptidase_M3"/>
    <property type="match status" value="1"/>
</dbReference>
<evidence type="ECO:0000313" key="9">
    <source>
        <dbReference type="EMBL" id="MFD1647286.1"/>
    </source>
</evidence>
<name>A0ABD6DLR6_9EURY</name>
<evidence type="ECO:0000256" key="3">
    <source>
        <dbReference type="ARBA" id="ARBA00022723"/>
    </source>
</evidence>
<dbReference type="Pfam" id="PF08439">
    <property type="entry name" value="Peptidase_M3_N"/>
    <property type="match status" value="1"/>
</dbReference>
<evidence type="ECO:0000256" key="4">
    <source>
        <dbReference type="ARBA" id="ARBA00022801"/>
    </source>
</evidence>
<evidence type="ECO:0000259" key="7">
    <source>
        <dbReference type="Pfam" id="PF01432"/>
    </source>
</evidence>
<proteinExistence type="predicted"/>
<dbReference type="GO" id="GO:0006508">
    <property type="term" value="P:proteolysis"/>
    <property type="evidence" value="ECO:0007669"/>
    <property type="project" value="UniProtKB-KW"/>
</dbReference>
<dbReference type="InterPro" id="IPR004438">
    <property type="entry name" value="Peptidase_M3B"/>
</dbReference>
<dbReference type="NCBIfam" id="TIGR00181">
    <property type="entry name" value="pepF"/>
    <property type="match status" value="1"/>
</dbReference>
<keyword evidence="10" id="KW-1185">Reference proteome</keyword>
<dbReference type="InterPro" id="IPR001567">
    <property type="entry name" value="Pept_M3A_M3B_dom"/>
</dbReference>
<dbReference type="InterPro" id="IPR045090">
    <property type="entry name" value="Pept_M3A_M3B"/>
</dbReference>
<feature type="domain" description="Oligopeptidase F N-terminal" evidence="8">
    <location>
        <begin position="114"/>
        <end position="183"/>
    </location>
</feature>
<gene>
    <name evidence="9" type="primary">pepF</name>
    <name evidence="9" type="ORF">ACFSBL_16480</name>
</gene>
<dbReference type="CDD" id="cd09608">
    <property type="entry name" value="M3B_PepF"/>
    <property type="match status" value="1"/>
</dbReference>
<evidence type="ECO:0000256" key="6">
    <source>
        <dbReference type="ARBA" id="ARBA00023049"/>
    </source>
</evidence>
<dbReference type="RefSeq" id="WP_256400654.1">
    <property type="nucleotide sequence ID" value="NZ_JANHJR010000003.1"/>
</dbReference>
<accession>A0ABD6DLR6</accession>
<keyword evidence="5" id="KW-0862">Zinc</keyword>
<dbReference type="PANTHER" id="PTHR11804">
    <property type="entry name" value="PROTEASE M3 THIMET OLIGOPEPTIDASE-RELATED"/>
    <property type="match status" value="1"/>
</dbReference>
<dbReference type="Proteomes" id="UP001597034">
    <property type="component" value="Unassembled WGS sequence"/>
</dbReference>
<dbReference type="EMBL" id="JBHUDO010000003">
    <property type="protein sequence ID" value="MFD1647286.1"/>
    <property type="molecule type" value="Genomic_DNA"/>
</dbReference>
<comment type="cofactor">
    <cofactor evidence="1">
        <name>Zn(2+)</name>
        <dbReference type="ChEBI" id="CHEBI:29105"/>
    </cofactor>
</comment>
<evidence type="ECO:0000259" key="8">
    <source>
        <dbReference type="Pfam" id="PF08439"/>
    </source>
</evidence>
<feature type="domain" description="Peptidase M3A/M3B catalytic" evidence="7">
    <location>
        <begin position="204"/>
        <end position="584"/>
    </location>
</feature>
<comment type="caution">
    <text evidence="9">The sequence shown here is derived from an EMBL/GenBank/DDBJ whole genome shotgun (WGS) entry which is preliminary data.</text>
</comment>
<dbReference type="Gene3D" id="1.10.287.830">
    <property type="entry name" value="putative peptidase helix hairpin domain like"/>
    <property type="match status" value="1"/>
</dbReference>
<dbReference type="GO" id="GO:0008237">
    <property type="term" value="F:metallopeptidase activity"/>
    <property type="evidence" value="ECO:0007669"/>
    <property type="project" value="UniProtKB-KW"/>
</dbReference>
<sequence>MSSVPERSEVDTEYKWDLESVYATDEEWEAAFEDVEARLEDLEHYEGEVTEDGETLLAVLELRDEVMREVATVVAYARMRKDEDTTDQTYQGYSTRAQSLSADASSAASFIEPEIQSATREEIESMVESTDGLAEYDHYLDDVLRMKPHTRSAEVEELLADLSEVTGGTGEVYTMLSNADMEFPTVEKPDGDAVEITQSNFTNLLKEPDREFRQEVYEGYFEEWGEVRNTVATAYENSVKADVKLARARNYDTAREASLDGPNVPVEVYDNLLETVRDNLDKLHRHAELKADALGVDELAMWDLYMPMTETESPDVAYEQATEYIVEALGALGDEYQGRVAEGLESRWVDVYENQGKRSGAYSGGTYDTQPFILMNYQDDISSMFTLAHELGHSMHSQYTKQEQPYIYSGYEIFVAEVASTVNETLLTQHLLETVEDEEFRRHVLNEYLERVRSTLYRQTMFADFEHRTHEMVEAGQPLTPDALDETYGDLKREFYEPADVDEHITREWMRIPHFYYSFYVYQYATGISAAVALAGKILDDDQPEAAANYREFLAKGSREYPLELLQGAGVDMSSPEPIQAALDTYGDYLDEMEALL</sequence>
<organism evidence="9 10">
    <name type="scientific">Haloarchaeobius litoreus</name>
    <dbReference type="NCBI Taxonomy" id="755306"/>
    <lineage>
        <taxon>Archaea</taxon>
        <taxon>Methanobacteriati</taxon>
        <taxon>Methanobacteriota</taxon>
        <taxon>Stenosarchaea group</taxon>
        <taxon>Halobacteria</taxon>
        <taxon>Halobacteriales</taxon>
        <taxon>Halorubellaceae</taxon>
        <taxon>Haloarchaeobius</taxon>
    </lineage>
</organism>
<evidence type="ECO:0000256" key="2">
    <source>
        <dbReference type="ARBA" id="ARBA00022670"/>
    </source>
</evidence>
<keyword evidence="6" id="KW-0482">Metalloprotease</keyword>
<dbReference type="SUPFAM" id="SSF55486">
    <property type="entry name" value="Metalloproteases ('zincins'), catalytic domain"/>
    <property type="match status" value="1"/>
</dbReference>
<keyword evidence="2" id="KW-0645">Protease</keyword>
<evidence type="ECO:0000313" key="10">
    <source>
        <dbReference type="Proteomes" id="UP001597034"/>
    </source>
</evidence>
<dbReference type="PANTHER" id="PTHR11804:SF84">
    <property type="entry name" value="SACCHAROLYSIN"/>
    <property type="match status" value="1"/>
</dbReference>
<keyword evidence="4" id="KW-0378">Hydrolase</keyword>
<reference evidence="9 10" key="1">
    <citation type="journal article" date="2019" name="Int. J. Syst. Evol. Microbiol.">
        <title>The Global Catalogue of Microorganisms (GCM) 10K type strain sequencing project: providing services to taxonomists for standard genome sequencing and annotation.</title>
        <authorList>
            <consortium name="The Broad Institute Genomics Platform"/>
            <consortium name="The Broad Institute Genome Sequencing Center for Infectious Disease"/>
            <person name="Wu L."/>
            <person name="Ma J."/>
        </authorList>
    </citation>
    <scope>NUCLEOTIDE SEQUENCE [LARGE SCALE GENOMIC DNA]</scope>
    <source>
        <strain evidence="9 10">CGMCC 1.10390</strain>
    </source>
</reference>
<protein>
    <submittedName>
        <fullName evidence="9">Oligoendopeptidase F</fullName>
    </submittedName>
</protein>
<dbReference type="InterPro" id="IPR013647">
    <property type="entry name" value="OligopepF_N_dom"/>
</dbReference>
<evidence type="ECO:0000256" key="1">
    <source>
        <dbReference type="ARBA" id="ARBA00001947"/>
    </source>
</evidence>
<dbReference type="Gene3D" id="1.20.140.70">
    <property type="entry name" value="Oligopeptidase f, N-terminal domain"/>
    <property type="match status" value="1"/>
</dbReference>
<dbReference type="InterPro" id="IPR042088">
    <property type="entry name" value="OligoPept_F_C"/>
</dbReference>
<dbReference type="Gene3D" id="1.10.1370.20">
    <property type="entry name" value="Oligoendopeptidase f, C-terminal domain"/>
    <property type="match status" value="1"/>
</dbReference>
<keyword evidence="3" id="KW-0479">Metal-binding</keyword>